<reference evidence="1" key="1">
    <citation type="submission" date="2019-08" db="EMBL/GenBank/DDBJ databases">
        <title>Carotenoids and Carotenoid Binding Proteins in the Halophilic Cyanobacterium Euhalothece sp. ZM00.</title>
        <authorList>
            <person name="Cho S.M."/>
            <person name="Song J.Y."/>
            <person name="Park Y.-I."/>
        </authorList>
    </citation>
    <scope>NUCLEOTIDE SEQUENCE [LARGE SCALE GENOMIC DNA]</scope>
    <source>
        <strain evidence="1">Z-M001</strain>
    </source>
</reference>
<accession>A0A5B8NLI2</accession>
<name>A0A5B8NLI2_9CHRO</name>
<dbReference type="Proteomes" id="UP000318453">
    <property type="component" value="Chromosome"/>
</dbReference>
<gene>
    <name evidence="1" type="ORF">FRE64_07430</name>
</gene>
<dbReference type="AlphaFoldDB" id="A0A5B8NLI2"/>
<dbReference type="KEGG" id="enn:FRE64_07430"/>
<keyword evidence="2" id="KW-1185">Reference proteome</keyword>
<dbReference type="OrthoDB" id="462675at2"/>
<dbReference type="EMBL" id="CP042326">
    <property type="protein sequence ID" value="QDZ39787.1"/>
    <property type="molecule type" value="Genomic_DNA"/>
</dbReference>
<proteinExistence type="predicted"/>
<protein>
    <recommendedName>
        <fullName evidence="3">DUF2281 domain-containing protein</fullName>
    </recommendedName>
</protein>
<organism evidence="1 2">
    <name type="scientific">Euhalothece natronophila Z-M001</name>
    <dbReference type="NCBI Taxonomy" id="522448"/>
    <lineage>
        <taxon>Bacteria</taxon>
        <taxon>Bacillati</taxon>
        <taxon>Cyanobacteriota</taxon>
        <taxon>Cyanophyceae</taxon>
        <taxon>Oscillatoriophycideae</taxon>
        <taxon>Chroococcales</taxon>
        <taxon>Halothecacae</taxon>
        <taxon>Halothece cluster</taxon>
        <taxon>Euhalothece</taxon>
    </lineage>
</organism>
<evidence type="ECO:0000313" key="2">
    <source>
        <dbReference type="Proteomes" id="UP000318453"/>
    </source>
</evidence>
<sequence>MNTNTIKNRLLEKINTLSEEQLTSILYFVEKLEKESDHEKNIQLPKREKKLTVLERLGGVSKKMIKGGGNLSDREVRKKTIAQKMKQKYDRE</sequence>
<evidence type="ECO:0008006" key="3">
    <source>
        <dbReference type="Google" id="ProtNLM"/>
    </source>
</evidence>
<dbReference type="RefSeq" id="WP_146295384.1">
    <property type="nucleotide sequence ID" value="NZ_CP042326.1"/>
</dbReference>
<evidence type="ECO:0000313" key="1">
    <source>
        <dbReference type="EMBL" id="QDZ39787.1"/>
    </source>
</evidence>